<evidence type="ECO:0000256" key="9">
    <source>
        <dbReference type="ARBA" id="ARBA00023295"/>
    </source>
</evidence>
<proteinExistence type="evidence at transcript level"/>
<comment type="subunit">
    <text evidence="3 10">Homodimer.</text>
</comment>
<evidence type="ECO:0000256" key="4">
    <source>
        <dbReference type="ARBA" id="ARBA00022801"/>
    </source>
</evidence>
<dbReference type="GO" id="GO:0005764">
    <property type="term" value="C:lysosome"/>
    <property type="evidence" value="ECO:0007669"/>
    <property type="project" value="UniProtKB-SubCell"/>
</dbReference>
<dbReference type="InterPro" id="IPR013785">
    <property type="entry name" value="Aldolase_TIM"/>
</dbReference>
<organism evidence="13">
    <name type="scientific">Bemisia tabaci</name>
    <name type="common">Sweetpotato whitefly</name>
    <name type="synonym">Aleurodes tabaci</name>
    <dbReference type="NCBI Taxonomy" id="7038"/>
    <lineage>
        <taxon>Eukaryota</taxon>
        <taxon>Metazoa</taxon>
        <taxon>Ecdysozoa</taxon>
        <taxon>Arthropoda</taxon>
        <taxon>Hexapoda</taxon>
        <taxon>Insecta</taxon>
        <taxon>Pterygota</taxon>
        <taxon>Neoptera</taxon>
        <taxon>Paraneoptera</taxon>
        <taxon>Hemiptera</taxon>
        <taxon>Sternorrhyncha</taxon>
        <taxon>Aleyrodoidea</taxon>
        <taxon>Aleyrodidae</taxon>
        <taxon>Aleyrodinae</taxon>
        <taxon>Bemisia</taxon>
    </lineage>
</organism>
<feature type="signal peptide" evidence="11">
    <location>
        <begin position="1"/>
        <end position="22"/>
    </location>
</feature>
<dbReference type="GO" id="GO:0016139">
    <property type="term" value="P:glycoside catabolic process"/>
    <property type="evidence" value="ECO:0007669"/>
    <property type="project" value="TreeGrafter"/>
</dbReference>
<reference evidence="13" key="1">
    <citation type="submission" date="2019-11" db="EMBL/GenBank/DDBJ databases">
        <title>Identification of Saliva Proteins of the Whitefly Bemisia tabaci by Transcriptome and LC-MS/MS Analyses.</title>
        <authorList>
            <person name="Huang H.-J."/>
        </authorList>
    </citation>
    <scope>NUCLEOTIDE SEQUENCE</scope>
</reference>
<evidence type="ECO:0000256" key="1">
    <source>
        <dbReference type="ARBA" id="ARBA00004371"/>
    </source>
</evidence>
<evidence type="ECO:0000256" key="11">
    <source>
        <dbReference type="SAM" id="SignalP"/>
    </source>
</evidence>
<keyword evidence="7" id="KW-0325">Glycoprotein</keyword>
<dbReference type="PRINTS" id="PR00740">
    <property type="entry name" value="GLHYDRLASE27"/>
</dbReference>
<keyword evidence="11" id="KW-0732">Signal</keyword>
<dbReference type="PANTHER" id="PTHR11452:SF66">
    <property type="entry name" value="ALPHA-GALACTOSIDASE"/>
    <property type="match status" value="1"/>
</dbReference>
<evidence type="ECO:0000259" key="12">
    <source>
        <dbReference type="Pfam" id="PF17450"/>
    </source>
</evidence>
<keyword evidence="5" id="KW-0443">Lipid metabolism</keyword>
<keyword evidence="9 10" id="KW-0326">Glycosidase</keyword>
<dbReference type="Pfam" id="PF17450">
    <property type="entry name" value="Melibiase_2_C"/>
    <property type="match status" value="1"/>
</dbReference>
<accession>A0A7S5LK94</accession>
<sequence length="431" mass="49874">MMTSLPTIVVLGVFLLAQLTQALNNGLARTPPMGFMTWQRFRCITDCHKYPDECISERLIQRTADKMVEDGYLKAGYEYLIIDDCWLAKERDQDGKLQADKSRFPNGMKAVSDYVHAKGLKFGIYEDYGNKTCGGYPGILGHLKKDAEYFAYLEVDYIKIDGCYSVPFYEMEDGYKLFGKYLNETGRPMVYSCSWPAYFNDASYPLNYEILKEHCNLWRNYDDIQDSYQSLTQIMDWFALVQDSIIQHAGPGHWNDPDMLLAGNYALTRDQAKMQMAVWAILAAPLLMSVDLHTIKHEFKEILQHKELIEINQDPWGLQGRRVLRERQIEIWKRELKPEDEYGSKYAVVIVSRREDGTPYPYNVTLQAIGLTHPNGYYYRDVFKHNETELQYVQPKSFITVRVVPQGCVVLKVFASKENKSENTTNSTTTQ</sequence>
<feature type="chain" id="PRO_5031478873" description="Alpha-galactosidase" evidence="11">
    <location>
        <begin position="23"/>
        <end position="431"/>
    </location>
</feature>
<evidence type="ECO:0000256" key="5">
    <source>
        <dbReference type="ARBA" id="ARBA00023098"/>
    </source>
</evidence>
<evidence type="ECO:0000256" key="3">
    <source>
        <dbReference type="ARBA" id="ARBA00011738"/>
    </source>
</evidence>
<keyword evidence="6 10" id="KW-1015">Disulfide bond</keyword>
<dbReference type="InterPro" id="IPR017853">
    <property type="entry name" value="GH"/>
</dbReference>
<dbReference type="SUPFAM" id="SSF51011">
    <property type="entry name" value="Glycosyl hydrolase domain"/>
    <property type="match status" value="1"/>
</dbReference>
<dbReference type="PANTHER" id="PTHR11452">
    <property type="entry name" value="ALPHA-GALACTOSIDASE/ALPHA-N-ACETYLGALACTOSAMINIDASE"/>
    <property type="match status" value="1"/>
</dbReference>
<dbReference type="CDD" id="cd14792">
    <property type="entry name" value="GH27"/>
    <property type="match status" value="1"/>
</dbReference>
<protein>
    <recommendedName>
        <fullName evidence="10">Alpha-galactosidase</fullName>
        <ecNumber evidence="10">3.2.1.-</ecNumber>
    </recommendedName>
</protein>
<dbReference type="PROSITE" id="PS00512">
    <property type="entry name" value="ALPHA_GALACTOSIDASE"/>
    <property type="match status" value="1"/>
</dbReference>
<dbReference type="InterPro" id="IPR013780">
    <property type="entry name" value="Glyco_hydro_b"/>
</dbReference>
<evidence type="ECO:0000256" key="10">
    <source>
        <dbReference type="RuleBase" id="RU361168"/>
    </source>
</evidence>
<evidence type="ECO:0000256" key="2">
    <source>
        <dbReference type="ARBA" id="ARBA00009743"/>
    </source>
</evidence>
<keyword evidence="8" id="KW-0458">Lysosome</keyword>
<keyword evidence="4 10" id="KW-0378">Hydrolase</keyword>
<comment type="similarity">
    <text evidence="2 10">Belongs to the glycosyl hydrolase 27 family.</text>
</comment>
<dbReference type="InterPro" id="IPR000111">
    <property type="entry name" value="Glyco_hydro_27/36_CS"/>
</dbReference>
<dbReference type="Gene3D" id="2.60.40.1180">
    <property type="entry name" value="Golgi alpha-mannosidase II"/>
    <property type="match status" value="1"/>
</dbReference>
<evidence type="ECO:0000256" key="7">
    <source>
        <dbReference type="ARBA" id="ARBA00023180"/>
    </source>
</evidence>
<dbReference type="InterPro" id="IPR035373">
    <property type="entry name" value="Melibiase/NAGA_C"/>
</dbReference>
<dbReference type="AlphaFoldDB" id="A0A7S5LK94"/>
<dbReference type="GO" id="GO:0004557">
    <property type="term" value="F:alpha-galactosidase activity"/>
    <property type="evidence" value="ECO:0007669"/>
    <property type="project" value="TreeGrafter"/>
</dbReference>
<evidence type="ECO:0000256" key="8">
    <source>
        <dbReference type="ARBA" id="ARBA00023228"/>
    </source>
</evidence>
<dbReference type="InterPro" id="IPR002241">
    <property type="entry name" value="Glyco_hydro_27"/>
</dbReference>
<dbReference type="EC" id="3.2.1.-" evidence="10"/>
<dbReference type="Gene3D" id="3.20.20.70">
    <property type="entry name" value="Aldolase class I"/>
    <property type="match status" value="1"/>
</dbReference>
<comment type="subcellular location">
    <subcellularLocation>
        <location evidence="1">Lysosome</location>
    </subcellularLocation>
</comment>
<dbReference type="GO" id="GO:0019377">
    <property type="term" value="P:glycolipid catabolic process"/>
    <property type="evidence" value="ECO:0007669"/>
    <property type="project" value="UniProtKB-ARBA"/>
</dbReference>
<dbReference type="FunFam" id="3.20.20.70:FF:000070">
    <property type="entry name" value="Alpha-galactosidase"/>
    <property type="match status" value="1"/>
</dbReference>
<dbReference type="EMBL" id="MN738136">
    <property type="protein sequence ID" value="QHB15673.1"/>
    <property type="molecule type" value="mRNA"/>
</dbReference>
<dbReference type="Pfam" id="PF16499">
    <property type="entry name" value="Melibiase_2"/>
    <property type="match status" value="1"/>
</dbReference>
<name>A0A7S5LK94_BEMTA</name>
<dbReference type="SUPFAM" id="SSF51445">
    <property type="entry name" value="(Trans)glycosidases"/>
    <property type="match status" value="1"/>
</dbReference>
<evidence type="ECO:0000313" key="13">
    <source>
        <dbReference type="EMBL" id="QHB15673.1"/>
    </source>
</evidence>
<dbReference type="GO" id="GO:0009311">
    <property type="term" value="P:oligosaccharide metabolic process"/>
    <property type="evidence" value="ECO:0007669"/>
    <property type="project" value="TreeGrafter"/>
</dbReference>
<feature type="domain" description="Alpha galactosidase A C-terminal" evidence="12">
    <location>
        <begin position="317"/>
        <end position="407"/>
    </location>
</feature>
<dbReference type="GO" id="GO:0016020">
    <property type="term" value="C:membrane"/>
    <property type="evidence" value="ECO:0007669"/>
    <property type="project" value="GOC"/>
</dbReference>
<evidence type="ECO:0000256" key="6">
    <source>
        <dbReference type="ARBA" id="ARBA00023157"/>
    </source>
</evidence>